<sequence length="226" mass="25597">DLPKTMRDAVTTCRRLSIRYLWIDALWIIQGQEGDFPHEAARMKAIYSGCIFTIAAADSKNPHGGCFRDRSPLCLSDCLVFQGEEHAIFIKSSVKRCGVMGNGGTPGECVLDKRAWVFQERMLSPRTLYFGHDNIHFECCEGLICAKAPECKEGRTCHAHRDFSLKFIFLTLITLDAHPLTDSLHTFQQMWRRILRYYSETALSHQEGRLSAIAGVVSALQDNLRL</sequence>
<dbReference type="PANTHER" id="PTHR33112:SF10">
    <property type="entry name" value="TOL"/>
    <property type="match status" value="1"/>
</dbReference>
<evidence type="ECO:0000313" key="2">
    <source>
        <dbReference type="EMBL" id="KAF2687830.1"/>
    </source>
</evidence>
<dbReference type="AlphaFoldDB" id="A0A6G1JC80"/>
<proteinExistence type="predicted"/>
<evidence type="ECO:0000259" key="1">
    <source>
        <dbReference type="Pfam" id="PF06985"/>
    </source>
</evidence>
<evidence type="ECO:0000313" key="3">
    <source>
        <dbReference type="Proteomes" id="UP000799291"/>
    </source>
</evidence>
<dbReference type="EMBL" id="MU005574">
    <property type="protein sequence ID" value="KAF2687830.1"/>
    <property type="molecule type" value="Genomic_DNA"/>
</dbReference>
<accession>A0A6G1JC80</accession>
<feature type="domain" description="Heterokaryon incompatibility" evidence="1">
    <location>
        <begin position="2"/>
        <end position="120"/>
    </location>
</feature>
<dbReference type="Pfam" id="PF06985">
    <property type="entry name" value="HET"/>
    <property type="match status" value="1"/>
</dbReference>
<dbReference type="Proteomes" id="UP000799291">
    <property type="component" value="Unassembled WGS sequence"/>
</dbReference>
<protein>
    <recommendedName>
        <fullName evidence="1">Heterokaryon incompatibility domain-containing protein</fullName>
    </recommendedName>
</protein>
<organism evidence="2 3">
    <name type="scientific">Lentithecium fluviatile CBS 122367</name>
    <dbReference type="NCBI Taxonomy" id="1168545"/>
    <lineage>
        <taxon>Eukaryota</taxon>
        <taxon>Fungi</taxon>
        <taxon>Dikarya</taxon>
        <taxon>Ascomycota</taxon>
        <taxon>Pezizomycotina</taxon>
        <taxon>Dothideomycetes</taxon>
        <taxon>Pleosporomycetidae</taxon>
        <taxon>Pleosporales</taxon>
        <taxon>Massarineae</taxon>
        <taxon>Lentitheciaceae</taxon>
        <taxon>Lentithecium</taxon>
    </lineage>
</organism>
<dbReference type="OrthoDB" id="3792241at2759"/>
<reference evidence="2" key="1">
    <citation type="journal article" date="2020" name="Stud. Mycol.">
        <title>101 Dothideomycetes genomes: a test case for predicting lifestyles and emergence of pathogens.</title>
        <authorList>
            <person name="Haridas S."/>
            <person name="Albert R."/>
            <person name="Binder M."/>
            <person name="Bloem J."/>
            <person name="Labutti K."/>
            <person name="Salamov A."/>
            <person name="Andreopoulos B."/>
            <person name="Baker S."/>
            <person name="Barry K."/>
            <person name="Bills G."/>
            <person name="Bluhm B."/>
            <person name="Cannon C."/>
            <person name="Castanera R."/>
            <person name="Culley D."/>
            <person name="Daum C."/>
            <person name="Ezra D."/>
            <person name="Gonzalez J."/>
            <person name="Henrissat B."/>
            <person name="Kuo A."/>
            <person name="Liang C."/>
            <person name="Lipzen A."/>
            <person name="Lutzoni F."/>
            <person name="Magnuson J."/>
            <person name="Mondo S."/>
            <person name="Nolan M."/>
            <person name="Ohm R."/>
            <person name="Pangilinan J."/>
            <person name="Park H.-J."/>
            <person name="Ramirez L."/>
            <person name="Alfaro M."/>
            <person name="Sun H."/>
            <person name="Tritt A."/>
            <person name="Yoshinaga Y."/>
            <person name="Zwiers L.-H."/>
            <person name="Turgeon B."/>
            <person name="Goodwin S."/>
            <person name="Spatafora J."/>
            <person name="Crous P."/>
            <person name="Grigoriev I."/>
        </authorList>
    </citation>
    <scope>NUCLEOTIDE SEQUENCE</scope>
    <source>
        <strain evidence="2">CBS 122367</strain>
    </source>
</reference>
<gene>
    <name evidence="2" type="ORF">K458DRAFT_294473</name>
</gene>
<dbReference type="InterPro" id="IPR010730">
    <property type="entry name" value="HET"/>
</dbReference>
<dbReference type="PANTHER" id="PTHR33112">
    <property type="entry name" value="DOMAIN PROTEIN, PUTATIVE-RELATED"/>
    <property type="match status" value="1"/>
</dbReference>
<keyword evidence="3" id="KW-1185">Reference proteome</keyword>
<feature type="non-terminal residue" evidence="2">
    <location>
        <position position="1"/>
    </location>
</feature>
<name>A0A6G1JC80_9PLEO</name>